<evidence type="ECO:0000313" key="5">
    <source>
        <dbReference type="EMBL" id="RDG37572.1"/>
    </source>
</evidence>
<evidence type="ECO:0000256" key="2">
    <source>
        <dbReference type="ARBA" id="ARBA00023315"/>
    </source>
</evidence>
<dbReference type="InterPro" id="IPR000182">
    <property type="entry name" value="GNAT_dom"/>
</dbReference>
<dbReference type="InterPro" id="IPR051531">
    <property type="entry name" value="N-acetyltransferase"/>
</dbReference>
<dbReference type="Pfam" id="PF13302">
    <property type="entry name" value="Acetyltransf_3"/>
    <property type="match status" value="1"/>
</dbReference>
<keyword evidence="6" id="KW-1185">Reference proteome</keyword>
<dbReference type="OrthoDB" id="5242221at2"/>
<proteinExistence type="inferred from homology"/>
<accession>A0A370BAA0</accession>
<dbReference type="GO" id="GO:0008999">
    <property type="term" value="F:protein-N-terminal-alanine acetyltransferase activity"/>
    <property type="evidence" value="ECO:0007669"/>
    <property type="project" value="TreeGrafter"/>
</dbReference>
<dbReference type="EMBL" id="QQNA01000097">
    <property type="protein sequence ID" value="RDG37572.1"/>
    <property type="molecule type" value="Genomic_DNA"/>
</dbReference>
<dbReference type="PANTHER" id="PTHR43792:SF8">
    <property type="entry name" value="[RIBOSOMAL PROTEIN US5]-ALANINE N-ACETYLTRANSFERASE"/>
    <property type="match status" value="1"/>
</dbReference>
<comment type="caution">
    <text evidence="5">The sequence shown here is derived from an EMBL/GenBank/DDBJ whole genome shotgun (WGS) entry which is preliminary data.</text>
</comment>
<keyword evidence="1 5" id="KW-0808">Transferase</keyword>
<reference evidence="5 6" key="1">
    <citation type="submission" date="2018-07" db="EMBL/GenBank/DDBJ databases">
        <title>Streptomyces species from bats.</title>
        <authorList>
            <person name="Dunlap C."/>
        </authorList>
    </citation>
    <scope>NUCLEOTIDE SEQUENCE [LARGE SCALE GENOMIC DNA]</scope>
    <source>
        <strain evidence="5 6">AC230</strain>
    </source>
</reference>
<dbReference type="GO" id="GO:0005737">
    <property type="term" value="C:cytoplasm"/>
    <property type="evidence" value="ECO:0007669"/>
    <property type="project" value="TreeGrafter"/>
</dbReference>
<dbReference type="InterPro" id="IPR016181">
    <property type="entry name" value="Acyl_CoA_acyltransferase"/>
</dbReference>
<comment type="similarity">
    <text evidence="3">Belongs to the acetyltransferase family. RimJ subfamily.</text>
</comment>
<dbReference type="PANTHER" id="PTHR43792">
    <property type="entry name" value="GNAT FAMILY, PUTATIVE (AFU_ORTHOLOGUE AFUA_3G00765)-RELATED-RELATED"/>
    <property type="match status" value="1"/>
</dbReference>
<evidence type="ECO:0000256" key="3">
    <source>
        <dbReference type="ARBA" id="ARBA00038502"/>
    </source>
</evidence>
<dbReference type="RefSeq" id="WP_114624086.1">
    <property type="nucleotide sequence ID" value="NZ_QQNA01000097.1"/>
</dbReference>
<dbReference type="Proteomes" id="UP000253741">
    <property type="component" value="Unassembled WGS sequence"/>
</dbReference>
<gene>
    <name evidence="5" type="ORF">DVH02_13735</name>
</gene>
<feature type="domain" description="N-acetyltransferase" evidence="4">
    <location>
        <begin position="9"/>
        <end position="166"/>
    </location>
</feature>
<sequence length="178" mass="19891">MANDPDLSILFRPATLDDAEALTEALIRNREHLRPWEPARPADFFTARDQANRLGDPSLRRWIFTEGARVVGAATLSNIALGFFRSANLGYWIDSDYTGRGLATRAAEEICRLARDELGLHRVEAGTLLVNTASQRVLVKCGFELIGTAPRYLHIAGEWRDHRLYQRILHDGPPNAAA</sequence>
<name>A0A370BAA0_9ACTN</name>
<evidence type="ECO:0000256" key="1">
    <source>
        <dbReference type="ARBA" id="ARBA00022679"/>
    </source>
</evidence>
<dbReference type="PROSITE" id="PS51186">
    <property type="entry name" value="GNAT"/>
    <property type="match status" value="1"/>
</dbReference>
<protein>
    <submittedName>
        <fullName evidence="5">N-acetyltransferase</fullName>
    </submittedName>
</protein>
<evidence type="ECO:0000259" key="4">
    <source>
        <dbReference type="PROSITE" id="PS51186"/>
    </source>
</evidence>
<dbReference type="SUPFAM" id="SSF55729">
    <property type="entry name" value="Acyl-CoA N-acyltransferases (Nat)"/>
    <property type="match status" value="1"/>
</dbReference>
<organism evidence="5 6">
    <name type="scientific">Streptomyces corynorhini</name>
    <dbReference type="NCBI Taxonomy" id="2282652"/>
    <lineage>
        <taxon>Bacteria</taxon>
        <taxon>Bacillati</taxon>
        <taxon>Actinomycetota</taxon>
        <taxon>Actinomycetes</taxon>
        <taxon>Kitasatosporales</taxon>
        <taxon>Streptomycetaceae</taxon>
        <taxon>Streptomyces</taxon>
    </lineage>
</organism>
<evidence type="ECO:0000313" key="6">
    <source>
        <dbReference type="Proteomes" id="UP000253741"/>
    </source>
</evidence>
<dbReference type="Gene3D" id="3.40.630.30">
    <property type="match status" value="1"/>
</dbReference>
<keyword evidence="2" id="KW-0012">Acyltransferase</keyword>
<dbReference type="AlphaFoldDB" id="A0A370BAA0"/>